<dbReference type="GO" id="GO:0015221">
    <property type="term" value="F:lipopolysaccharide transmembrane transporter activity"/>
    <property type="evidence" value="ECO:0007669"/>
    <property type="project" value="InterPro"/>
</dbReference>
<protein>
    <recommendedName>
        <fullName evidence="2">LPS export ABC transporter periplasmic protein LptC</fullName>
    </recommendedName>
</protein>
<dbReference type="AlphaFoldDB" id="A0A6J4IJS1"/>
<dbReference type="NCBIfam" id="TIGR04409">
    <property type="entry name" value="LptC_YrbK"/>
    <property type="match status" value="1"/>
</dbReference>
<reference evidence="1" key="1">
    <citation type="submission" date="2020-02" db="EMBL/GenBank/DDBJ databases">
        <authorList>
            <person name="Meier V. D."/>
        </authorList>
    </citation>
    <scope>NUCLEOTIDE SEQUENCE</scope>
    <source>
        <strain evidence="1">AVDCRST_MAG56</strain>
    </source>
</reference>
<dbReference type="InterPro" id="IPR026265">
    <property type="entry name" value="LptC"/>
</dbReference>
<evidence type="ECO:0008006" key="2">
    <source>
        <dbReference type="Google" id="ProtNLM"/>
    </source>
</evidence>
<accession>A0A6J4IJS1</accession>
<evidence type="ECO:0000313" key="1">
    <source>
        <dbReference type="EMBL" id="CAA9254209.1"/>
    </source>
</evidence>
<dbReference type="EMBL" id="CADCTQ010000193">
    <property type="protein sequence ID" value="CAA9254209.1"/>
    <property type="molecule type" value="Genomic_DNA"/>
</dbReference>
<proteinExistence type="predicted"/>
<gene>
    <name evidence="1" type="ORF">AVDCRST_MAG56-2133</name>
</gene>
<dbReference type="Pfam" id="PF06835">
    <property type="entry name" value="LptC"/>
    <property type="match status" value="1"/>
</dbReference>
<dbReference type="PROSITE" id="PS51257">
    <property type="entry name" value="PROKAR_LIPOPROTEIN"/>
    <property type="match status" value="1"/>
</dbReference>
<sequence length="194" mass="21968">MQQDYSKMLFRALLLPLLAGLGLLAGCGGTEKEIKQPVTYKGPLREVRNLEMLFSDSARLKIHLKAPLQLEQTNGDQHFPKGVYIEFYNEDGVKSTTLKANKGIRYASTNLYNVRGNVIVRNLEKGETLNTEELTWKPETKKIFTEKFVTITTAEEILKGEGLDAMQDMTRYRIRKPTGVFPLKQTTPANKTSQ</sequence>
<organism evidence="1">
    <name type="scientific">uncultured Cytophagales bacterium</name>
    <dbReference type="NCBI Taxonomy" id="158755"/>
    <lineage>
        <taxon>Bacteria</taxon>
        <taxon>Pseudomonadati</taxon>
        <taxon>Bacteroidota</taxon>
        <taxon>Sphingobacteriia</taxon>
        <taxon>Sphingobacteriales</taxon>
        <taxon>environmental samples</taxon>
    </lineage>
</organism>
<dbReference type="InterPro" id="IPR010664">
    <property type="entry name" value="LipoPS_assembly_LptC-rel"/>
</dbReference>
<dbReference type="GO" id="GO:0005886">
    <property type="term" value="C:plasma membrane"/>
    <property type="evidence" value="ECO:0007669"/>
    <property type="project" value="InterPro"/>
</dbReference>
<name>A0A6J4IJS1_9SPHI</name>
<dbReference type="Gene3D" id="2.60.450.10">
    <property type="entry name" value="Lipopolysaccharide (LPS) transport protein A like domain"/>
    <property type="match status" value="1"/>
</dbReference>